<reference evidence="2 3" key="1">
    <citation type="submission" date="2019-10" db="EMBL/GenBank/DDBJ databases">
        <title>Bifidobacterium from non-human primates.</title>
        <authorList>
            <person name="Modesto M."/>
        </authorList>
    </citation>
    <scope>NUCLEOTIDE SEQUENCE [LARGE SCALE GENOMIC DNA]</scope>
    <source>
        <strain evidence="2 3">TREC</strain>
    </source>
</reference>
<feature type="domain" description="AB hydrolase-1" evidence="1">
    <location>
        <begin position="325"/>
        <end position="405"/>
    </location>
</feature>
<name>A0A7K3TEX2_9BIFI</name>
<keyword evidence="3" id="KW-1185">Reference proteome</keyword>
<dbReference type="InterPro" id="IPR029058">
    <property type="entry name" value="AB_hydrolase_fold"/>
</dbReference>
<dbReference type="SUPFAM" id="SSF53474">
    <property type="entry name" value="alpha/beta-Hydrolases"/>
    <property type="match status" value="1"/>
</dbReference>
<dbReference type="RefSeq" id="WP_152349547.1">
    <property type="nucleotide sequence ID" value="NZ_WBSN01000001.1"/>
</dbReference>
<dbReference type="GO" id="GO:0016787">
    <property type="term" value="F:hydrolase activity"/>
    <property type="evidence" value="ECO:0007669"/>
    <property type="project" value="UniProtKB-KW"/>
</dbReference>
<accession>A0A7K3TEX2</accession>
<gene>
    <name evidence="2" type="ORF">GFD22_01230</name>
</gene>
<dbReference type="Pfam" id="PF00561">
    <property type="entry name" value="Abhydrolase_1"/>
    <property type="match status" value="1"/>
</dbReference>
<proteinExistence type="predicted"/>
<evidence type="ECO:0000313" key="2">
    <source>
        <dbReference type="EMBL" id="NEG77628.1"/>
    </source>
</evidence>
<comment type="caution">
    <text evidence="2">The sequence shown here is derived from an EMBL/GenBank/DDBJ whole genome shotgun (WGS) entry which is preliminary data.</text>
</comment>
<dbReference type="OrthoDB" id="5095936at2"/>
<evidence type="ECO:0000259" key="1">
    <source>
        <dbReference type="Pfam" id="PF00561"/>
    </source>
</evidence>
<sequence>MNWQVSTTIYGGPQPTEADLDSFTAIAESLERVAQDLGNMAFAWHSGGEEFSRQAQLMPGCPSSRGFLEAGHTSIDYPALALNAEERRREFTALSDRFRACGEQVVRTYSLYSEADNIATRIISESVQGIYTLPKKYSAPLWASTIGIIGGTIVLGSIREGHKDLSWMSYATSEAQEGLISAAGALIGGNFWERLPGGGAFSTNEVGAGATTIGAWTAKLVNLFQGNELEVKPMHVTKPFLDAPRNIQEAMANLYRLGQERLGKGEGGTGLDYGTIAIQKFRNADGTVNWLVTIPGTDGMLDSPFGWLQNVELMSDDPDMRREADSARMVVEAMRQAGVGKDDAVTMIGHSQGGIVAATVASDFKDDYNIRHIVTCGSPIANHPVPERTWVTSVEDQDELVSNLDGARNPLRDTWLTVRGVTVPGAPDPSDPFASTAVPGAGTGRTLTHEMPYLAAAFANATIQDSKPLKAHESHFDGLIAGTLEETTYYQGRMRHNPGEDLKTAGSLGKQAGQAVIEHKIDQALGPVKEFAKRGIADKITEIGDDIVEGVKERIGEALRSVHGRK</sequence>
<dbReference type="Proteomes" id="UP000469763">
    <property type="component" value="Unassembled WGS sequence"/>
</dbReference>
<dbReference type="InterPro" id="IPR000073">
    <property type="entry name" value="AB_hydrolase_1"/>
</dbReference>
<dbReference type="AlphaFoldDB" id="A0A7K3TEX2"/>
<protein>
    <submittedName>
        <fullName evidence="2">Alpha/beta fold hydrolase</fullName>
    </submittedName>
</protein>
<dbReference type="Gene3D" id="3.40.50.1820">
    <property type="entry name" value="alpha/beta hydrolase"/>
    <property type="match status" value="1"/>
</dbReference>
<evidence type="ECO:0000313" key="3">
    <source>
        <dbReference type="Proteomes" id="UP000469763"/>
    </source>
</evidence>
<dbReference type="EMBL" id="WHZY01000001">
    <property type="protein sequence ID" value="NEG77628.1"/>
    <property type="molecule type" value="Genomic_DNA"/>
</dbReference>
<keyword evidence="2" id="KW-0378">Hydrolase</keyword>
<organism evidence="2 3">
    <name type="scientific">Bifidobacterium avesanii</name>
    <dbReference type="NCBI Taxonomy" id="1798157"/>
    <lineage>
        <taxon>Bacteria</taxon>
        <taxon>Bacillati</taxon>
        <taxon>Actinomycetota</taxon>
        <taxon>Actinomycetes</taxon>
        <taxon>Bifidobacteriales</taxon>
        <taxon>Bifidobacteriaceae</taxon>
        <taxon>Bifidobacterium</taxon>
    </lineage>
</organism>